<proteinExistence type="inferred from homology"/>
<dbReference type="AlphaFoldDB" id="A0A3D9I1W6"/>
<comment type="similarity">
    <text evidence="1">Belongs to the AHA1 family.</text>
</comment>
<reference evidence="3 4" key="1">
    <citation type="submission" date="2018-07" db="EMBL/GenBank/DDBJ databases">
        <title>Genomic Encyclopedia of Type Strains, Phase III (KMG-III): the genomes of soil and plant-associated and newly described type strains.</title>
        <authorList>
            <person name="Whitman W."/>
        </authorList>
    </citation>
    <scope>NUCLEOTIDE SEQUENCE [LARGE SCALE GENOMIC DNA]</scope>
    <source>
        <strain evidence="3 4">CECT 8236</strain>
    </source>
</reference>
<dbReference type="InterPro" id="IPR013538">
    <property type="entry name" value="ASHA1/2-like_C"/>
</dbReference>
<dbReference type="RefSeq" id="WP_115994720.1">
    <property type="nucleotide sequence ID" value="NZ_QRDY01000016.1"/>
</dbReference>
<evidence type="ECO:0000313" key="3">
    <source>
        <dbReference type="EMBL" id="RED55757.1"/>
    </source>
</evidence>
<dbReference type="OrthoDB" id="9800600at2"/>
<dbReference type="Pfam" id="PF08327">
    <property type="entry name" value="AHSA1"/>
    <property type="match status" value="1"/>
</dbReference>
<dbReference type="EMBL" id="QRDY01000016">
    <property type="protein sequence ID" value="RED55757.1"/>
    <property type="molecule type" value="Genomic_DNA"/>
</dbReference>
<accession>A0A3D9I1W6</accession>
<dbReference type="CDD" id="cd08893">
    <property type="entry name" value="SRPBCC_CalC_Aha1-like_GntR-HTH"/>
    <property type="match status" value="1"/>
</dbReference>
<dbReference type="SUPFAM" id="SSF55961">
    <property type="entry name" value="Bet v1-like"/>
    <property type="match status" value="1"/>
</dbReference>
<name>A0A3D9I1W6_9BACL</name>
<dbReference type="InterPro" id="IPR023393">
    <property type="entry name" value="START-like_dom_sf"/>
</dbReference>
<keyword evidence="4" id="KW-1185">Reference proteome</keyword>
<protein>
    <submittedName>
        <fullName evidence="3">ArsR family transcriptional regulator</fullName>
    </submittedName>
</protein>
<gene>
    <name evidence="3" type="ORF">DFP95_11683</name>
</gene>
<dbReference type="Gene3D" id="3.30.530.20">
    <property type="match status" value="1"/>
</dbReference>
<organism evidence="3 4">
    <name type="scientific">Cohnella lupini</name>
    <dbReference type="NCBI Taxonomy" id="1294267"/>
    <lineage>
        <taxon>Bacteria</taxon>
        <taxon>Bacillati</taxon>
        <taxon>Bacillota</taxon>
        <taxon>Bacilli</taxon>
        <taxon>Bacillales</taxon>
        <taxon>Paenibacillaceae</taxon>
        <taxon>Cohnella</taxon>
    </lineage>
</organism>
<sequence>MNKTSFVYTTYIATTPEKLWVALTNGEFTKQYFFGSEIISDWQVGSGFKLINKDKVKVDHYGEVLVSEPYRLLTITWSVKDVEGDRFSKVTYELTPMNATVKLTLRHEDLLEKDIRKDEGKIEGFNNGWPVILSNLKSLLETGNILPAF</sequence>
<evidence type="ECO:0000259" key="2">
    <source>
        <dbReference type="Pfam" id="PF08327"/>
    </source>
</evidence>
<comment type="caution">
    <text evidence="3">The sequence shown here is derived from an EMBL/GenBank/DDBJ whole genome shotgun (WGS) entry which is preliminary data.</text>
</comment>
<evidence type="ECO:0000256" key="1">
    <source>
        <dbReference type="ARBA" id="ARBA00006817"/>
    </source>
</evidence>
<dbReference type="Proteomes" id="UP000256869">
    <property type="component" value="Unassembled WGS sequence"/>
</dbReference>
<evidence type="ECO:0000313" key="4">
    <source>
        <dbReference type="Proteomes" id="UP000256869"/>
    </source>
</evidence>
<feature type="domain" description="Activator of Hsp90 ATPase homologue 1/2-like C-terminal" evidence="2">
    <location>
        <begin position="14"/>
        <end position="141"/>
    </location>
</feature>